<evidence type="ECO:0000256" key="5">
    <source>
        <dbReference type="PROSITE-ProRule" id="PRU00642"/>
    </source>
</evidence>
<dbReference type="InterPro" id="IPR017899">
    <property type="entry name" value="VPS28_C"/>
</dbReference>
<dbReference type="Gene3D" id="1.20.1440.200">
    <property type="match status" value="1"/>
</dbReference>
<evidence type="ECO:0000256" key="4">
    <source>
        <dbReference type="ARBA" id="ARBA00022927"/>
    </source>
</evidence>
<feature type="region of interest" description="Disordered" evidence="6">
    <location>
        <begin position="1"/>
        <end position="22"/>
    </location>
</feature>
<dbReference type="GO" id="GO:0000813">
    <property type="term" value="C:ESCRT I complex"/>
    <property type="evidence" value="ECO:0007669"/>
    <property type="project" value="InterPro"/>
</dbReference>
<feature type="region of interest" description="Disordered" evidence="6">
    <location>
        <begin position="141"/>
        <end position="166"/>
    </location>
</feature>
<evidence type="ECO:0000313" key="9">
    <source>
        <dbReference type="EMBL" id="KAJ3426636.1"/>
    </source>
</evidence>
<comment type="caution">
    <text evidence="9">The sequence shown here is derived from an EMBL/GenBank/DDBJ whole genome shotgun (WGS) entry which is preliminary data.</text>
</comment>
<keyword evidence="4 5" id="KW-0653">Protein transport</keyword>
<organism evidence="9 10">
    <name type="scientific">Anaeramoeba flamelloides</name>
    <dbReference type="NCBI Taxonomy" id="1746091"/>
    <lineage>
        <taxon>Eukaryota</taxon>
        <taxon>Metamonada</taxon>
        <taxon>Anaeramoebidae</taxon>
        <taxon>Anaeramoeba</taxon>
    </lineage>
</organism>
<dbReference type="EMBL" id="JANTQA010000063">
    <property type="protein sequence ID" value="KAJ3426636.1"/>
    <property type="molecule type" value="Genomic_DNA"/>
</dbReference>
<evidence type="ECO:0000256" key="1">
    <source>
        <dbReference type="ARBA" id="ARBA00004177"/>
    </source>
</evidence>
<dbReference type="InterPro" id="IPR017898">
    <property type="entry name" value="VPS28_N"/>
</dbReference>
<dbReference type="InterPro" id="IPR037202">
    <property type="entry name" value="ESCRT_assembly_dom"/>
</dbReference>
<proteinExistence type="inferred from homology"/>
<dbReference type="InterPro" id="IPR037206">
    <property type="entry name" value="VPS28_C_sf"/>
</dbReference>
<evidence type="ECO:0000256" key="6">
    <source>
        <dbReference type="SAM" id="MobiDB-lite"/>
    </source>
</evidence>
<sequence>MTNPYSFGSNQTGNSNTTNKTNYNNNYGYQNTMNNTNNIQSNQMNYNNQNYNNQYYNQNQMNYYNTNNMNTNNMQGNQMSYNNQNYNKQYNNQNQMNYYNTNNMNTNNMNTNNTNTNNMQGNQMNYNNQYFQQNQGQINKTQQTNNSNKTTTNKKSQQQQQNQQQQLQQQQQQQQQQTKTFGPKTQIDVNLLKQATQTIKKPLKLFTNTKEREKVDNFANLYSIIKTVDFLERAYVRDAISSEDYTKECGKLISQFKVALDSVGMKIENVSQWMKNYGMNCKAAEKTLIEQGVPSTIIHGNNYEKEQGESGVFIFQTASFFITAMDSVKLNMIAVDQLQPVLSDLLNSLNKIDKLKPDFDGKVRITKWLKTLNTMMASDELSNEQSRQLLFDLETSYNLLNSTLKQK</sequence>
<protein>
    <submittedName>
        <fullName evidence="9">Vacuolar protein sorting 28 isoform 2 vps28</fullName>
    </submittedName>
</protein>
<dbReference type="Pfam" id="PF03997">
    <property type="entry name" value="VPS28"/>
    <property type="match status" value="1"/>
</dbReference>
<evidence type="ECO:0000256" key="3">
    <source>
        <dbReference type="ARBA" id="ARBA00022753"/>
    </source>
</evidence>
<dbReference type="Gene3D" id="1.20.120.1130">
    <property type="match status" value="1"/>
</dbReference>
<dbReference type="Proteomes" id="UP001146793">
    <property type="component" value="Unassembled WGS sequence"/>
</dbReference>
<comment type="similarity">
    <text evidence="5">Belongs to the VPS28 family.</text>
</comment>
<evidence type="ECO:0000256" key="2">
    <source>
        <dbReference type="ARBA" id="ARBA00022448"/>
    </source>
</evidence>
<evidence type="ECO:0000313" key="10">
    <source>
        <dbReference type="Proteomes" id="UP001146793"/>
    </source>
</evidence>
<comment type="subcellular location">
    <subcellularLocation>
        <location evidence="1">Endosome</location>
    </subcellularLocation>
</comment>
<gene>
    <name evidence="9" type="ORF">M0812_26203</name>
</gene>
<evidence type="ECO:0000259" key="7">
    <source>
        <dbReference type="PROSITE" id="PS51310"/>
    </source>
</evidence>
<keyword evidence="3" id="KW-0967">Endosome</keyword>
<dbReference type="PANTHER" id="PTHR12937">
    <property type="entry name" value="VACUOLAR PROTEIN SORTING 28, ISOFORM 2 VPS28"/>
    <property type="match status" value="1"/>
</dbReference>
<accession>A0AAV7YCK8</accession>
<dbReference type="PANTHER" id="PTHR12937:SF0">
    <property type="entry name" value="VACUOLAR PROTEIN SORTING-ASSOCIATED PROTEIN 28 HOMOLOG"/>
    <property type="match status" value="1"/>
</dbReference>
<dbReference type="AlphaFoldDB" id="A0AAV7YCK8"/>
<name>A0AAV7YCK8_9EUKA</name>
<dbReference type="PROSITE" id="PS51310">
    <property type="entry name" value="VPS28_C"/>
    <property type="match status" value="1"/>
</dbReference>
<keyword evidence="2 5" id="KW-0813">Transport</keyword>
<dbReference type="SUPFAM" id="SSF140427">
    <property type="entry name" value="VPS28 C-terminal domain-like"/>
    <property type="match status" value="1"/>
</dbReference>
<dbReference type="InterPro" id="IPR038358">
    <property type="entry name" value="VPS28_N_sf"/>
</dbReference>
<dbReference type="FunFam" id="1.20.120.1130:FF:000001">
    <property type="entry name" value="Vacuolar protein sorting-associated protein 28 homolog"/>
    <property type="match status" value="1"/>
</dbReference>
<feature type="domain" description="VPS28 C-terminal" evidence="7">
    <location>
        <begin position="309"/>
        <end position="405"/>
    </location>
</feature>
<dbReference type="PROSITE" id="PS51313">
    <property type="entry name" value="VPS28_N"/>
    <property type="match status" value="1"/>
</dbReference>
<evidence type="ECO:0000259" key="8">
    <source>
        <dbReference type="PROSITE" id="PS51313"/>
    </source>
</evidence>
<feature type="compositionally biased region" description="Low complexity" evidence="6">
    <location>
        <begin position="8"/>
        <end position="22"/>
    </location>
</feature>
<feature type="domain" description="VPS28 N-terminal" evidence="8">
    <location>
        <begin position="192"/>
        <end position="299"/>
    </location>
</feature>
<dbReference type="InterPro" id="IPR007143">
    <property type="entry name" value="Vps28"/>
</dbReference>
<dbReference type="GO" id="GO:0043328">
    <property type="term" value="P:protein transport to vacuole involved in ubiquitin-dependent protein catabolic process via the multivesicular body sorting pathway"/>
    <property type="evidence" value="ECO:0007669"/>
    <property type="project" value="TreeGrafter"/>
</dbReference>
<dbReference type="SUPFAM" id="SSF140111">
    <property type="entry name" value="Endosomal sorting complex assembly domain"/>
    <property type="match status" value="1"/>
</dbReference>
<dbReference type="GO" id="GO:0044877">
    <property type="term" value="F:protein-containing complex binding"/>
    <property type="evidence" value="ECO:0007669"/>
    <property type="project" value="TreeGrafter"/>
</dbReference>
<reference evidence="9" key="1">
    <citation type="submission" date="2022-08" db="EMBL/GenBank/DDBJ databases">
        <title>Novel sulphate-reducing endosymbionts in the free-living metamonad Anaeramoeba.</title>
        <authorList>
            <person name="Jerlstrom-Hultqvist J."/>
            <person name="Cepicka I."/>
            <person name="Gallot-Lavallee L."/>
            <person name="Salas-Leiva D."/>
            <person name="Curtis B.A."/>
            <person name="Zahonova K."/>
            <person name="Pipaliya S."/>
            <person name="Dacks J."/>
            <person name="Roger A.J."/>
        </authorList>
    </citation>
    <scope>NUCLEOTIDE SEQUENCE</scope>
    <source>
        <strain evidence="9">Busselton2</strain>
    </source>
</reference>